<dbReference type="Proteomes" id="UP000680638">
    <property type="component" value="Unassembled WGS sequence"/>
</dbReference>
<evidence type="ECO:0000313" key="3">
    <source>
        <dbReference type="Proteomes" id="UP000680638"/>
    </source>
</evidence>
<evidence type="ECO:0000256" key="1">
    <source>
        <dbReference type="SAM" id="Phobius"/>
    </source>
</evidence>
<keyword evidence="3" id="KW-1185">Reference proteome</keyword>
<sequence>MKRTQTIMYGVMSFLAASVLALYVYFFQQLEEKPDGAAETLFLQQNAGNVPGNDAGGQAGLSAGTAIQNGKSIWERIEDAVLERIHSE</sequence>
<organism evidence="2 3">
    <name type="scientific">Paenibacillus cookii</name>
    <dbReference type="NCBI Taxonomy" id="157839"/>
    <lineage>
        <taxon>Bacteria</taxon>
        <taxon>Bacillati</taxon>
        <taxon>Bacillota</taxon>
        <taxon>Bacilli</taxon>
        <taxon>Bacillales</taxon>
        <taxon>Paenibacillaceae</taxon>
        <taxon>Paenibacillus</taxon>
    </lineage>
</organism>
<feature type="transmembrane region" description="Helical" evidence="1">
    <location>
        <begin position="7"/>
        <end position="26"/>
    </location>
</feature>
<dbReference type="RefSeq" id="WP_036712069.1">
    <property type="nucleotide sequence ID" value="NZ_BORW01000019.1"/>
</dbReference>
<accession>A0ABQ4LZ64</accession>
<keyword evidence="1" id="KW-0812">Transmembrane</keyword>
<dbReference type="EMBL" id="BORW01000019">
    <property type="protein sequence ID" value="GIO68570.1"/>
    <property type="molecule type" value="Genomic_DNA"/>
</dbReference>
<name>A0ABQ4LZ64_9BACL</name>
<gene>
    <name evidence="2" type="ORF">J21TS3_33910</name>
</gene>
<proteinExistence type="predicted"/>
<protein>
    <submittedName>
        <fullName evidence="2">Uncharacterized protein</fullName>
    </submittedName>
</protein>
<reference evidence="2 3" key="1">
    <citation type="submission" date="2021-03" db="EMBL/GenBank/DDBJ databases">
        <title>Antimicrobial resistance genes in bacteria isolated from Japanese honey, and their potential for conferring macrolide and lincosamide resistance in the American foulbrood pathogen Paenibacillus larvae.</title>
        <authorList>
            <person name="Okamoto M."/>
            <person name="Kumagai M."/>
            <person name="Kanamori H."/>
            <person name="Takamatsu D."/>
        </authorList>
    </citation>
    <scope>NUCLEOTIDE SEQUENCE [LARGE SCALE GENOMIC DNA]</scope>
    <source>
        <strain evidence="2 3">J21TS3</strain>
    </source>
</reference>
<comment type="caution">
    <text evidence="2">The sequence shown here is derived from an EMBL/GenBank/DDBJ whole genome shotgun (WGS) entry which is preliminary data.</text>
</comment>
<evidence type="ECO:0000313" key="2">
    <source>
        <dbReference type="EMBL" id="GIO68570.1"/>
    </source>
</evidence>
<keyword evidence="1" id="KW-0472">Membrane</keyword>
<keyword evidence="1" id="KW-1133">Transmembrane helix</keyword>